<dbReference type="InterPro" id="IPR050246">
    <property type="entry name" value="Class_II_FBP_aldolase"/>
</dbReference>
<dbReference type="GO" id="GO:0008270">
    <property type="term" value="F:zinc ion binding"/>
    <property type="evidence" value="ECO:0007669"/>
    <property type="project" value="InterPro"/>
</dbReference>
<dbReference type="InterPro" id="IPR000771">
    <property type="entry name" value="FBA_II"/>
</dbReference>
<dbReference type="Gene3D" id="3.20.20.70">
    <property type="entry name" value="Aldolase class I"/>
    <property type="match status" value="1"/>
</dbReference>
<dbReference type="PANTHER" id="PTHR30304">
    <property type="entry name" value="D-TAGATOSE-1,6-BISPHOSPHATE ALDOLASE"/>
    <property type="match status" value="1"/>
</dbReference>
<name>A0A3N1VJV6_9BACT</name>
<dbReference type="RefSeq" id="WP_123288894.1">
    <property type="nucleotide sequence ID" value="NZ_RJVA01000009.1"/>
</dbReference>
<gene>
    <name evidence="1" type="ORF">EDC27_0351</name>
</gene>
<accession>A0A3N1VJV6</accession>
<proteinExistence type="predicted"/>
<dbReference type="Proteomes" id="UP000276223">
    <property type="component" value="Unassembled WGS sequence"/>
</dbReference>
<keyword evidence="2" id="KW-1185">Reference proteome</keyword>
<comment type="caution">
    <text evidence="1">The sequence shown here is derived from an EMBL/GenBank/DDBJ whole genome shotgun (WGS) entry which is preliminary data.</text>
</comment>
<protein>
    <submittedName>
        <fullName evidence="1">Fructose/tagatose bisphosphate aldolase</fullName>
    </submittedName>
</protein>
<dbReference type="AlphaFoldDB" id="A0A3N1VJV6"/>
<dbReference type="OrthoDB" id="9803995at2"/>
<sequence length="380" mass="42126">MAWKDYRPENVKKRFPHSIVPLVNGKALIRAAKKHKSMIMATNIRCRLPVEGIVRASMATQAPVMYEIAKSELTYTEFTPASFVDFIIKENERLGNTQVPFAIHGDHITVKKMEDVDSVRALIAAEMEAGYTSFAIDASHMENEKNLEATTELARPIIEAGLSLEVELGEIGAKSGSAEGFTRPDEAEWFIGNLVKNGVHPDLLAINNGSIHGTYFGTTQEGIQLDLTLEIWKAIQPWNVDIAQHGITGTSLEKITSFINYGIRKGNVGTLWQNVSFGLAMNQNGNAITTPEKGYVKRPYRGIPDELWQEMWAWAVETGNIGGNIKKANQVFAPKLNAIAPEYKERITAHAYEEAVRLFEATHSIGLAEAVWKELEAMAS</sequence>
<evidence type="ECO:0000313" key="2">
    <source>
        <dbReference type="Proteomes" id="UP000276223"/>
    </source>
</evidence>
<reference evidence="1 2" key="1">
    <citation type="submission" date="2018-11" db="EMBL/GenBank/DDBJ databases">
        <title>Genomic Encyclopedia of Type Strains, Phase IV (KMG-IV): sequencing the most valuable type-strain genomes for metagenomic binning, comparative biology and taxonomic classification.</title>
        <authorList>
            <person name="Goeker M."/>
        </authorList>
    </citation>
    <scope>NUCLEOTIDE SEQUENCE [LARGE SCALE GENOMIC DNA]</scope>
    <source>
        <strain evidence="1 2">DSM 22027</strain>
    </source>
</reference>
<dbReference type="Pfam" id="PF01116">
    <property type="entry name" value="F_bP_aldolase"/>
    <property type="match status" value="1"/>
</dbReference>
<dbReference type="GO" id="GO:0016832">
    <property type="term" value="F:aldehyde-lyase activity"/>
    <property type="evidence" value="ECO:0007669"/>
    <property type="project" value="InterPro"/>
</dbReference>
<dbReference type="PANTHER" id="PTHR30304:SF0">
    <property type="entry name" value="D-TAGATOSE-1,6-BISPHOSPHATE ALDOLASE SUBUNIT GATY-RELATED"/>
    <property type="match status" value="1"/>
</dbReference>
<dbReference type="EMBL" id="RJVA01000009">
    <property type="protein sequence ID" value="ROR03095.1"/>
    <property type="molecule type" value="Genomic_DNA"/>
</dbReference>
<dbReference type="InterPro" id="IPR013785">
    <property type="entry name" value="Aldolase_TIM"/>
</dbReference>
<dbReference type="SUPFAM" id="SSF51569">
    <property type="entry name" value="Aldolase"/>
    <property type="match status" value="1"/>
</dbReference>
<organism evidence="1 2">
    <name type="scientific">Desulfosoma caldarium</name>
    <dbReference type="NCBI Taxonomy" id="610254"/>
    <lineage>
        <taxon>Bacteria</taxon>
        <taxon>Pseudomonadati</taxon>
        <taxon>Thermodesulfobacteriota</taxon>
        <taxon>Syntrophobacteria</taxon>
        <taxon>Syntrophobacterales</taxon>
        <taxon>Syntrophobacteraceae</taxon>
        <taxon>Desulfosoma</taxon>
    </lineage>
</organism>
<dbReference type="GO" id="GO:0005975">
    <property type="term" value="P:carbohydrate metabolic process"/>
    <property type="evidence" value="ECO:0007669"/>
    <property type="project" value="InterPro"/>
</dbReference>
<evidence type="ECO:0000313" key="1">
    <source>
        <dbReference type="EMBL" id="ROR03095.1"/>
    </source>
</evidence>